<feature type="domain" description="4Fe-4S ferredoxin-type" evidence="11">
    <location>
        <begin position="137"/>
        <end position="170"/>
    </location>
</feature>
<dbReference type="GO" id="GO:0051539">
    <property type="term" value="F:4 iron, 4 sulfur cluster binding"/>
    <property type="evidence" value="ECO:0007669"/>
    <property type="project" value="UniProtKB-KW"/>
</dbReference>
<dbReference type="PROSITE" id="PS51669">
    <property type="entry name" value="4FE4S_MOW_BIS_MGD"/>
    <property type="match status" value="1"/>
</dbReference>
<dbReference type="Proteomes" id="UP000199230">
    <property type="component" value="Unassembled WGS sequence"/>
</dbReference>
<dbReference type="Gene3D" id="3.30.70.20">
    <property type="match status" value="1"/>
</dbReference>
<dbReference type="SMART" id="SM00929">
    <property type="entry name" value="NADH-G_4Fe-4S_3"/>
    <property type="match status" value="1"/>
</dbReference>
<keyword evidence="2" id="KW-0004">4Fe-4S</keyword>
<gene>
    <name evidence="14" type="ORF">SAMN05192546_102192</name>
</gene>
<dbReference type="AlphaFoldDB" id="A0A1H3K360"/>
<evidence type="ECO:0000256" key="7">
    <source>
        <dbReference type="ARBA" id="ARBA00023004"/>
    </source>
</evidence>
<dbReference type="PANTHER" id="PTHR43105">
    <property type="entry name" value="RESPIRATORY NITRATE REDUCTASE"/>
    <property type="match status" value="1"/>
</dbReference>
<dbReference type="GO" id="GO:0008137">
    <property type="term" value="F:NADH dehydrogenase (ubiquinone) activity"/>
    <property type="evidence" value="ECO:0007669"/>
    <property type="project" value="InterPro"/>
</dbReference>
<accession>A0A1H3K360</accession>
<evidence type="ECO:0000256" key="1">
    <source>
        <dbReference type="ARBA" id="ARBA00001966"/>
    </source>
</evidence>
<name>A0A1H3K360_9FIRM</name>
<evidence type="ECO:0000313" key="15">
    <source>
        <dbReference type="Proteomes" id="UP000199230"/>
    </source>
</evidence>
<feature type="domain" description="2Fe-2S ferredoxin-type" evidence="10">
    <location>
        <begin position="1"/>
        <end position="78"/>
    </location>
</feature>
<evidence type="ECO:0000256" key="2">
    <source>
        <dbReference type="ARBA" id="ARBA00022485"/>
    </source>
</evidence>
<comment type="cofactor">
    <cofactor evidence="1">
        <name>[4Fe-4S] cluster</name>
        <dbReference type="ChEBI" id="CHEBI:49883"/>
    </cofactor>
</comment>
<evidence type="ECO:0000313" key="14">
    <source>
        <dbReference type="EMBL" id="SDY46038.1"/>
    </source>
</evidence>
<keyword evidence="3" id="KW-0001">2Fe-2S</keyword>
<dbReference type="SMART" id="SM00926">
    <property type="entry name" value="Molybdop_Fe4S4"/>
    <property type="match status" value="1"/>
</dbReference>
<dbReference type="GO" id="GO:0051537">
    <property type="term" value="F:2 iron, 2 sulfur cluster binding"/>
    <property type="evidence" value="ECO:0007669"/>
    <property type="project" value="UniProtKB-KW"/>
</dbReference>
<evidence type="ECO:0000259" key="10">
    <source>
        <dbReference type="PROSITE" id="PS51085"/>
    </source>
</evidence>
<keyword evidence="4" id="KW-0479">Metal-binding</keyword>
<feature type="domain" description="4Fe-4S ferredoxin-type" evidence="11">
    <location>
        <begin position="180"/>
        <end position="209"/>
    </location>
</feature>
<dbReference type="Pfam" id="PF04879">
    <property type="entry name" value="Molybdop_Fe4S4"/>
    <property type="match status" value="1"/>
</dbReference>
<dbReference type="InterPro" id="IPR050123">
    <property type="entry name" value="Prok_molybdopt-oxidoreductase"/>
</dbReference>
<evidence type="ECO:0000256" key="9">
    <source>
        <dbReference type="ARBA" id="ARBA00034078"/>
    </source>
</evidence>
<sequence>MINLTINGFEVEVEQGATILQAAEKIGIKIPTFCYDDRFKPHGSCRICVVEVEGARSLMTACCIPATDGMIVQTESEAVVEARREILDLILANHPLDCLTCEKAGRCTLQDLCYQYDIEETSYDGARKSYEKDVSNEFYTADQTKCILCGKCVYMCSQVQNTDALCFVDRGFETHVGTPFEQGISESTCVSCGNCVSVCPVGALMPKRREKYRYWEVDKVQTTCSYCGVGCQMELLVKDNKIMEVLPVTGHCNEGLLCVKGRFSFDFVSHSDRLQKPLIRKNGELTEASWDEAYNLITSKIKEIKESDGPDAVAGFSSARGLTEDNYLMTKMMRAAIGTNNVDHCARL</sequence>
<dbReference type="PANTHER" id="PTHR43105:SF14">
    <property type="entry name" value="FORMATE DEHYDROGENASE H"/>
    <property type="match status" value="1"/>
</dbReference>
<feature type="domain" description="4Fe-4S Mo/W bis-MGD-type" evidence="12">
    <location>
        <begin position="217"/>
        <end position="272"/>
    </location>
</feature>
<dbReference type="PROSITE" id="PS00641">
    <property type="entry name" value="COMPLEX1_75K_1"/>
    <property type="match status" value="1"/>
</dbReference>
<evidence type="ECO:0000256" key="4">
    <source>
        <dbReference type="ARBA" id="ARBA00022723"/>
    </source>
</evidence>
<evidence type="ECO:0000259" key="11">
    <source>
        <dbReference type="PROSITE" id="PS51379"/>
    </source>
</evidence>
<dbReference type="Pfam" id="PF22117">
    <property type="entry name" value="Fer4_Nqo3"/>
    <property type="match status" value="1"/>
</dbReference>
<dbReference type="GO" id="GO:0046872">
    <property type="term" value="F:metal ion binding"/>
    <property type="evidence" value="ECO:0007669"/>
    <property type="project" value="UniProtKB-KW"/>
</dbReference>
<protein>
    <submittedName>
        <fullName evidence="14">Formate dehydrogenase major subunit</fullName>
    </submittedName>
</protein>
<dbReference type="GO" id="GO:0016020">
    <property type="term" value="C:membrane"/>
    <property type="evidence" value="ECO:0007669"/>
    <property type="project" value="InterPro"/>
</dbReference>
<proteinExistence type="predicted"/>
<keyword evidence="8" id="KW-0411">Iron-sulfur</keyword>
<keyword evidence="7" id="KW-0408">Iron</keyword>
<dbReference type="Gene3D" id="3.10.20.740">
    <property type="match status" value="1"/>
</dbReference>
<dbReference type="Pfam" id="PF00384">
    <property type="entry name" value="Molybdopterin"/>
    <property type="match status" value="1"/>
</dbReference>
<dbReference type="PROSITE" id="PS51379">
    <property type="entry name" value="4FE4S_FER_2"/>
    <property type="match status" value="2"/>
</dbReference>
<keyword evidence="5" id="KW-0677">Repeat</keyword>
<evidence type="ECO:0000256" key="8">
    <source>
        <dbReference type="ARBA" id="ARBA00023014"/>
    </source>
</evidence>
<dbReference type="Pfam" id="PF10588">
    <property type="entry name" value="NADH-G_4Fe-4S_3"/>
    <property type="match status" value="1"/>
</dbReference>
<dbReference type="PROSITE" id="PS00198">
    <property type="entry name" value="4FE4S_FER_1"/>
    <property type="match status" value="1"/>
</dbReference>
<evidence type="ECO:0000256" key="5">
    <source>
        <dbReference type="ARBA" id="ARBA00022737"/>
    </source>
</evidence>
<dbReference type="InterPro" id="IPR000283">
    <property type="entry name" value="NADH_UbQ_OxRdtase_75kDa_su_CS"/>
</dbReference>
<dbReference type="InterPro" id="IPR036010">
    <property type="entry name" value="2Fe-2S_ferredoxin-like_sf"/>
</dbReference>
<dbReference type="InterPro" id="IPR054351">
    <property type="entry name" value="NADH_UbQ_OxRdtase_ferredoxin"/>
</dbReference>
<dbReference type="PROSITE" id="PS51839">
    <property type="entry name" value="4FE4S_HC3"/>
    <property type="match status" value="1"/>
</dbReference>
<dbReference type="InterPro" id="IPR019574">
    <property type="entry name" value="NADH_UbQ_OxRdtase_Gsu_4Fe4S-bd"/>
</dbReference>
<dbReference type="InterPro" id="IPR001041">
    <property type="entry name" value="2Fe-2S_ferredoxin-type"/>
</dbReference>
<dbReference type="EMBL" id="FNPV01000002">
    <property type="protein sequence ID" value="SDY46038.1"/>
    <property type="molecule type" value="Genomic_DNA"/>
</dbReference>
<dbReference type="Gene3D" id="2.20.25.90">
    <property type="entry name" value="ADC-like domains"/>
    <property type="match status" value="1"/>
</dbReference>
<keyword evidence="15" id="KW-1185">Reference proteome</keyword>
<dbReference type="FunFam" id="3.30.70.20:FF:000035">
    <property type="entry name" value="Iron hydrogenase 1"/>
    <property type="match status" value="1"/>
</dbReference>
<evidence type="ECO:0000259" key="13">
    <source>
        <dbReference type="PROSITE" id="PS51839"/>
    </source>
</evidence>
<dbReference type="STRING" id="159292.SAMN05192546_102192"/>
<evidence type="ECO:0000259" key="12">
    <source>
        <dbReference type="PROSITE" id="PS51669"/>
    </source>
</evidence>
<dbReference type="GO" id="GO:0042773">
    <property type="term" value="P:ATP synthesis coupled electron transport"/>
    <property type="evidence" value="ECO:0007669"/>
    <property type="project" value="InterPro"/>
</dbReference>
<dbReference type="Gene3D" id="3.40.50.740">
    <property type="match status" value="1"/>
</dbReference>
<dbReference type="InterPro" id="IPR006963">
    <property type="entry name" value="Mopterin_OxRdtase_4Fe-4S_dom"/>
</dbReference>
<comment type="cofactor">
    <cofactor evidence="9">
        <name>[2Fe-2S] cluster</name>
        <dbReference type="ChEBI" id="CHEBI:190135"/>
    </cofactor>
</comment>
<evidence type="ECO:0000256" key="3">
    <source>
        <dbReference type="ARBA" id="ARBA00022714"/>
    </source>
</evidence>
<feature type="domain" description="4Fe-4S His(Cys)3-ligated-type" evidence="13">
    <location>
        <begin position="78"/>
        <end position="117"/>
    </location>
</feature>
<dbReference type="SUPFAM" id="SSF53706">
    <property type="entry name" value="Formate dehydrogenase/DMSO reductase, domains 1-3"/>
    <property type="match status" value="1"/>
</dbReference>
<dbReference type="InterPro" id="IPR006656">
    <property type="entry name" value="Mopterin_OxRdtase"/>
</dbReference>
<keyword evidence="6" id="KW-0560">Oxidoreductase</keyword>
<reference evidence="14 15" key="1">
    <citation type="submission" date="2016-10" db="EMBL/GenBank/DDBJ databases">
        <authorList>
            <person name="de Groot N.N."/>
        </authorList>
    </citation>
    <scope>NUCLEOTIDE SEQUENCE [LARGE SCALE GENOMIC DNA]</scope>
    <source>
        <strain evidence="14 15">APO</strain>
    </source>
</reference>
<organism evidence="14 15">
    <name type="scientific">Tindallia californiensis</name>
    <dbReference type="NCBI Taxonomy" id="159292"/>
    <lineage>
        <taxon>Bacteria</taxon>
        <taxon>Bacillati</taxon>
        <taxon>Bacillota</taxon>
        <taxon>Clostridia</taxon>
        <taxon>Peptostreptococcales</taxon>
        <taxon>Tindalliaceae</taxon>
        <taxon>Tindallia</taxon>
    </lineage>
</organism>
<dbReference type="FunFam" id="3.10.20.740:FF:000005">
    <property type="entry name" value="NADH:ubiquinone oxidoreductase subunit"/>
    <property type="match status" value="1"/>
</dbReference>
<dbReference type="SUPFAM" id="SSF54862">
    <property type="entry name" value="4Fe-4S ferredoxins"/>
    <property type="match status" value="1"/>
</dbReference>
<dbReference type="CDD" id="cd00207">
    <property type="entry name" value="fer2"/>
    <property type="match status" value="1"/>
</dbReference>
<dbReference type="InterPro" id="IPR017896">
    <property type="entry name" value="4Fe4S_Fe-S-bd"/>
</dbReference>
<dbReference type="Pfam" id="PF13510">
    <property type="entry name" value="Fer2_4"/>
    <property type="match status" value="1"/>
</dbReference>
<dbReference type="GO" id="GO:0003954">
    <property type="term" value="F:NADH dehydrogenase activity"/>
    <property type="evidence" value="ECO:0007669"/>
    <property type="project" value="TreeGrafter"/>
</dbReference>
<dbReference type="InterPro" id="IPR017900">
    <property type="entry name" value="4Fe4S_Fe_S_CS"/>
</dbReference>
<dbReference type="PROSITE" id="PS51085">
    <property type="entry name" value="2FE2S_FER_2"/>
    <property type="match status" value="1"/>
</dbReference>
<evidence type="ECO:0000256" key="6">
    <source>
        <dbReference type="ARBA" id="ARBA00023002"/>
    </source>
</evidence>
<dbReference type="SUPFAM" id="SSF54292">
    <property type="entry name" value="2Fe-2S ferredoxin-like"/>
    <property type="match status" value="1"/>
</dbReference>